<reference evidence="2 3" key="1">
    <citation type="journal article" date="2018" name="BMC Genomics">
        <title>Comparative genome analyses reveal sequence features reflecting distinct modes of host-adaptation between dicot and monocot powdery mildew.</title>
        <authorList>
            <person name="Wu Y."/>
            <person name="Ma X."/>
            <person name="Pan Z."/>
            <person name="Kale S.D."/>
            <person name="Song Y."/>
            <person name="King H."/>
            <person name="Zhang Q."/>
            <person name="Presley C."/>
            <person name="Deng X."/>
            <person name="Wei C.I."/>
            <person name="Xiao S."/>
        </authorList>
    </citation>
    <scope>NUCLEOTIDE SEQUENCE [LARGE SCALE GENOMIC DNA]</scope>
    <source>
        <strain evidence="2">UMSG2</strain>
    </source>
</reference>
<dbReference type="InterPro" id="IPR053828">
    <property type="entry name" value="Nucleosidase_C"/>
</dbReference>
<sequence>MKSMLLRTDLIKGPYTRDTSYILTPYNSNFKLIKNVPYKAALEISQRGFRDISIINEQPITRAPTREKTQIRSRSLSSKSTNRDIQVLDNQKFFTASKQPSLVIGYTTVDDGGSDGDDTLHLPMTDIVWPPPILSAVVGLPAEGEPEYVDLVFDRSITSMMLILLNNKGHNFNTANVEDYSIEPIRDIISQWIKDNWAGEC</sequence>
<dbReference type="GO" id="GO:0016787">
    <property type="term" value="F:hydrolase activity"/>
    <property type="evidence" value="ECO:0007669"/>
    <property type="project" value="InterPro"/>
</dbReference>
<evidence type="ECO:0000313" key="2">
    <source>
        <dbReference type="EMBL" id="RKF53484.1"/>
    </source>
</evidence>
<protein>
    <submittedName>
        <fullName evidence="2">Secreted protein</fullName>
    </submittedName>
</protein>
<dbReference type="Gene3D" id="3.90.780.10">
    <property type="entry name" value="5'-Nucleotidase, C-terminal domain"/>
    <property type="match status" value="1"/>
</dbReference>
<organism evidence="2 3">
    <name type="scientific">Erysiphe neolycopersici</name>
    <dbReference type="NCBI Taxonomy" id="212602"/>
    <lineage>
        <taxon>Eukaryota</taxon>
        <taxon>Fungi</taxon>
        <taxon>Dikarya</taxon>
        <taxon>Ascomycota</taxon>
        <taxon>Pezizomycotina</taxon>
        <taxon>Leotiomycetes</taxon>
        <taxon>Erysiphales</taxon>
        <taxon>Erysiphaceae</taxon>
        <taxon>Erysiphe</taxon>
    </lineage>
</organism>
<dbReference type="OrthoDB" id="7722975at2759"/>
<name>A0A420H7S2_9PEZI</name>
<accession>A0A420H7S2</accession>
<keyword evidence="3" id="KW-1185">Reference proteome</keyword>
<feature type="domain" description="Putative 5'-nucleotidase C-terminal" evidence="1">
    <location>
        <begin position="3"/>
        <end position="161"/>
    </location>
</feature>
<dbReference type="Proteomes" id="UP000286134">
    <property type="component" value="Unassembled WGS sequence"/>
</dbReference>
<evidence type="ECO:0000259" key="1">
    <source>
        <dbReference type="Pfam" id="PF21953"/>
    </source>
</evidence>
<proteinExistence type="predicted"/>
<dbReference type="STRING" id="212602.A0A420H7S2"/>
<evidence type="ECO:0000313" key="3">
    <source>
        <dbReference type="Proteomes" id="UP000286134"/>
    </source>
</evidence>
<gene>
    <name evidence="2" type="ORF">OnM2_105030</name>
</gene>
<dbReference type="Pfam" id="PF21953">
    <property type="entry name" value="NadN_nucleosid_C"/>
    <property type="match status" value="1"/>
</dbReference>
<dbReference type="SUPFAM" id="SSF55816">
    <property type="entry name" value="5'-nucleotidase (syn. UDP-sugar hydrolase), C-terminal domain"/>
    <property type="match status" value="1"/>
</dbReference>
<dbReference type="EMBL" id="MCFK01010501">
    <property type="protein sequence ID" value="RKF53484.1"/>
    <property type="molecule type" value="Genomic_DNA"/>
</dbReference>
<dbReference type="AlphaFoldDB" id="A0A420H7S2"/>
<comment type="caution">
    <text evidence="2">The sequence shown here is derived from an EMBL/GenBank/DDBJ whole genome shotgun (WGS) entry which is preliminary data.</text>
</comment>
<dbReference type="InterPro" id="IPR036907">
    <property type="entry name" value="5'-Nucleotdase_C_sf"/>
</dbReference>
<dbReference type="GO" id="GO:0009166">
    <property type="term" value="P:nucleotide catabolic process"/>
    <property type="evidence" value="ECO:0007669"/>
    <property type="project" value="InterPro"/>
</dbReference>